<evidence type="ECO:0000256" key="2">
    <source>
        <dbReference type="ARBA" id="ARBA00010961"/>
    </source>
</evidence>
<dbReference type="PROSITE" id="PS01007">
    <property type="entry name" value="TRANSPOSASE_MUTATOR"/>
    <property type="match status" value="1"/>
</dbReference>
<evidence type="ECO:0000313" key="7">
    <source>
        <dbReference type="EMBL" id="AZS32157.1"/>
    </source>
</evidence>
<evidence type="ECO:0000256" key="5">
    <source>
        <dbReference type="ARBA" id="ARBA00023172"/>
    </source>
</evidence>
<keyword evidence="9" id="KW-1185">Reference proteome</keyword>
<proteinExistence type="inferred from homology"/>
<accession>A0A3Q9ITH1</accession>
<evidence type="ECO:0000256" key="4">
    <source>
        <dbReference type="ARBA" id="ARBA00023125"/>
    </source>
</evidence>
<reference evidence="8 9" key="1">
    <citation type="submission" date="2018-10" db="EMBL/GenBank/DDBJ databases">
        <title>Butyricimonas faecalis sp. nov., isolated from human faeces and emended description of the genus Butyricimonas.</title>
        <authorList>
            <person name="Le Roy T."/>
            <person name="Van der Smissen P."/>
            <person name="Paquot A."/>
            <person name="Delzenne N."/>
            <person name="Muccioli G."/>
            <person name="Collet J.-F."/>
            <person name="Cani P.D."/>
        </authorList>
    </citation>
    <scope>NUCLEOTIDE SEQUENCE [LARGE SCALE GENOMIC DNA]</scope>
    <source>
        <strain evidence="8 9">H184</strain>
        <plasmid evidence="8 9">unnamed</plasmid>
    </source>
</reference>
<organism evidence="8 9">
    <name type="scientific">Butyricimonas faecalis</name>
    <dbReference type="NCBI Taxonomy" id="2093856"/>
    <lineage>
        <taxon>Bacteria</taxon>
        <taxon>Pseudomonadati</taxon>
        <taxon>Bacteroidota</taxon>
        <taxon>Bacteroidia</taxon>
        <taxon>Bacteroidales</taxon>
        <taxon>Odoribacteraceae</taxon>
        <taxon>Butyricimonas</taxon>
    </lineage>
</organism>
<keyword evidence="4 6" id="KW-0238">DNA-binding</keyword>
<evidence type="ECO:0000313" key="8">
    <source>
        <dbReference type="EMBL" id="AZS32219.1"/>
    </source>
</evidence>
<keyword evidence="6" id="KW-0814">Transposable element</keyword>
<comment type="function">
    <text evidence="1 6">Required for the transposition of the insertion element.</text>
</comment>
<dbReference type="AlphaFoldDB" id="A0A3Q9ITH1"/>
<dbReference type="EMBL" id="CP032820">
    <property type="protein sequence ID" value="AZS32157.1"/>
    <property type="molecule type" value="Genomic_DNA"/>
</dbReference>
<evidence type="ECO:0000313" key="9">
    <source>
        <dbReference type="Proteomes" id="UP000270673"/>
    </source>
</evidence>
<keyword evidence="8" id="KW-0614">Plasmid</keyword>
<geneLocation type="plasmid" evidence="8 9">
    <name>unnamed</name>
</geneLocation>
<keyword evidence="3 6" id="KW-0815">Transposition</keyword>
<dbReference type="PANTHER" id="PTHR33217">
    <property type="entry name" value="TRANSPOSASE FOR INSERTION SEQUENCE ELEMENT IS1081"/>
    <property type="match status" value="1"/>
</dbReference>
<comment type="similarity">
    <text evidence="2 6">Belongs to the transposase mutator family.</text>
</comment>
<name>A0A3Q9ITH1_9BACT</name>
<dbReference type="KEGG" id="buy:D8S85_21200"/>
<dbReference type="Proteomes" id="UP000270673">
    <property type="component" value="Plasmid unnamed"/>
</dbReference>
<dbReference type="EMBL" id="CP032820">
    <property type="protein sequence ID" value="AZS32219.1"/>
    <property type="molecule type" value="Genomic_DNA"/>
</dbReference>
<protein>
    <recommendedName>
        <fullName evidence="6">Mutator family transposase</fullName>
    </recommendedName>
</protein>
<keyword evidence="5 6" id="KW-0233">DNA recombination</keyword>
<dbReference type="KEGG" id="buy:D8S85_21545"/>
<sequence>MSERFDYEQFKANAIEQLKAGVPLSGKDGVLAPLLENLLNSALEGEMDSHLEGVEREYGNRRNGHMSKQVQTSMGEITINTPRDRDGTFDPQVVRKREKILADSLADRIIGLYAIGNSTREISDILEEQFGNRISAETISSITDRVLPEIQAWKSRALESVYPIVWLDAVHYKVMDEKNRPVTRAIYNVLAINSEGRKELLGMYISKSEGANFWLGVLTDLQSRGVRDILIACVDGLKGFPDAIASVFPETTVQLCIVHQIRNSIKYVASKRQKEFMKDLKQVYQAVNKDAAEQALDELELKWGEDYPIVIKSWRDNWERLSAYFQYSEHIRRIIYTTNTVEGYHRQLRKVTKNKGVFPNDTALEKLVFMAFTRIRRKWTQPVQNWGQTAQQLAILFPDRFRILS</sequence>
<evidence type="ECO:0000256" key="6">
    <source>
        <dbReference type="RuleBase" id="RU365089"/>
    </source>
</evidence>
<dbReference type="Pfam" id="PF00872">
    <property type="entry name" value="Transposase_mut"/>
    <property type="match status" value="1"/>
</dbReference>
<dbReference type="GO" id="GO:0003677">
    <property type="term" value="F:DNA binding"/>
    <property type="evidence" value="ECO:0007669"/>
    <property type="project" value="UniProtKB-UniRule"/>
</dbReference>
<dbReference type="GO" id="GO:0004803">
    <property type="term" value="F:transposase activity"/>
    <property type="evidence" value="ECO:0007669"/>
    <property type="project" value="UniProtKB-UniRule"/>
</dbReference>
<dbReference type="PANTHER" id="PTHR33217:SF8">
    <property type="entry name" value="MUTATOR FAMILY TRANSPOSASE"/>
    <property type="match status" value="1"/>
</dbReference>
<evidence type="ECO:0000256" key="3">
    <source>
        <dbReference type="ARBA" id="ARBA00022578"/>
    </source>
</evidence>
<dbReference type="InterPro" id="IPR001207">
    <property type="entry name" value="Transposase_mutator"/>
</dbReference>
<evidence type="ECO:0000256" key="1">
    <source>
        <dbReference type="ARBA" id="ARBA00002190"/>
    </source>
</evidence>
<gene>
    <name evidence="7" type="ORF">D8S85_21200</name>
    <name evidence="8" type="ORF">D8S85_21545</name>
</gene>
<dbReference type="NCBIfam" id="NF033543">
    <property type="entry name" value="transpos_IS256"/>
    <property type="match status" value="1"/>
</dbReference>
<dbReference type="OrthoDB" id="9779930at2"/>
<dbReference type="RefSeq" id="WP_127075809.1">
    <property type="nucleotide sequence ID" value="NZ_CP032820.1"/>
</dbReference>
<dbReference type="GO" id="GO:0006313">
    <property type="term" value="P:DNA transposition"/>
    <property type="evidence" value="ECO:0007669"/>
    <property type="project" value="UniProtKB-UniRule"/>
</dbReference>